<evidence type="ECO:0000256" key="8">
    <source>
        <dbReference type="SAM" id="MobiDB-lite"/>
    </source>
</evidence>
<keyword evidence="3 6" id="KW-0547">Nucleotide-binding</keyword>
<evidence type="ECO:0000313" key="11">
    <source>
        <dbReference type="Proteomes" id="UP001491310"/>
    </source>
</evidence>
<keyword evidence="2" id="KW-0808">Transferase</keyword>
<evidence type="ECO:0000256" key="2">
    <source>
        <dbReference type="ARBA" id="ARBA00022679"/>
    </source>
</evidence>
<dbReference type="InterPro" id="IPR000719">
    <property type="entry name" value="Prot_kinase_dom"/>
</dbReference>
<keyword evidence="4" id="KW-0418">Kinase</keyword>
<sequence>MATTAIALVLLLRGRRPRSVDGDSGKSGLQGKSYSRKLTRRRSFISLESHLFRQSRQRRLGPLGSEEVEIGPVIGRGSFGRVYKGRWRNTLVAIKIVDHTILTSTEEGRGKEGPKEGQEHNSSSQADRLQPSARSRLCPCVGSSPTAASPPAKAVQTAAQGNEGPGTKAGPAGSLGWDASGEFRVEKHMETWMLMEYCERGSLEAMLRAGRFKLPSGQPNLPMIITCLLDIASGMAYLHAASVLHCDLKPANVLLKATSADRRGFVCKLADFGLNRLLDDNHKTHLSTQTYGTMPYMPPEMLCESRLTQQTDVYSFAMIMWELFTSQAVHAKMTFCQIFFAVVNERKRPVLDAFQSAVTQSPDESSDRSDRTLVETYQALMQRCWADEPAERPSFTAILTELSAMKGIARKQSAGKDSAHGSLSSV</sequence>
<organism evidence="10 11">
    <name type="scientific">Coccomyxa subellipsoidea</name>
    <dbReference type="NCBI Taxonomy" id="248742"/>
    <lineage>
        <taxon>Eukaryota</taxon>
        <taxon>Viridiplantae</taxon>
        <taxon>Chlorophyta</taxon>
        <taxon>core chlorophytes</taxon>
        <taxon>Trebouxiophyceae</taxon>
        <taxon>Trebouxiophyceae incertae sedis</taxon>
        <taxon>Coccomyxaceae</taxon>
        <taxon>Coccomyxa</taxon>
    </lineage>
</organism>
<dbReference type="SMART" id="SM00220">
    <property type="entry name" value="S_TKc"/>
    <property type="match status" value="1"/>
</dbReference>
<dbReference type="Pfam" id="PF07714">
    <property type="entry name" value="PK_Tyr_Ser-Thr"/>
    <property type="match status" value="1"/>
</dbReference>
<protein>
    <recommendedName>
        <fullName evidence="9">Protein kinase domain-containing protein</fullName>
    </recommendedName>
</protein>
<keyword evidence="5 6" id="KW-0067">ATP-binding</keyword>
<dbReference type="PANTHER" id="PTHR44329:SF214">
    <property type="entry name" value="PROTEIN KINASE DOMAIN-CONTAINING PROTEIN"/>
    <property type="match status" value="1"/>
</dbReference>
<reference evidence="10 11" key="1">
    <citation type="journal article" date="2024" name="Nat. Commun.">
        <title>Phylogenomics reveals the evolutionary origins of lichenization in chlorophyte algae.</title>
        <authorList>
            <person name="Puginier C."/>
            <person name="Libourel C."/>
            <person name="Otte J."/>
            <person name="Skaloud P."/>
            <person name="Haon M."/>
            <person name="Grisel S."/>
            <person name="Petersen M."/>
            <person name="Berrin J.G."/>
            <person name="Delaux P.M."/>
            <person name="Dal Grande F."/>
            <person name="Keller J."/>
        </authorList>
    </citation>
    <scope>NUCLEOTIDE SEQUENCE [LARGE SCALE GENOMIC DNA]</scope>
    <source>
        <strain evidence="10 11">SAG 216-7</strain>
    </source>
</reference>
<evidence type="ECO:0000256" key="6">
    <source>
        <dbReference type="PROSITE-ProRule" id="PRU10141"/>
    </source>
</evidence>
<keyword evidence="11" id="KW-1185">Reference proteome</keyword>
<feature type="compositionally biased region" description="Low complexity" evidence="8">
    <location>
        <begin position="143"/>
        <end position="152"/>
    </location>
</feature>
<dbReference type="InterPro" id="IPR011009">
    <property type="entry name" value="Kinase-like_dom_sf"/>
</dbReference>
<dbReference type="PROSITE" id="PS50011">
    <property type="entry name" value="PROTEIN_KINASE_DOM"/>
    <property type="match status" value="1"/>
</dbReference>
<dbReference type="InterPro" id="IPR051681">
    <property type="entry name" value="Ser/Thr_Kinases-Pseudokinases"/>
</dbReference>
<evidence type="ECO:0000313" key="10">
    <source>
        <dbReference type="EMBL" id="KAK9902861.1"/>
    </source>
</evidence>
<dbReference type="Proteomes" id="UP001491310">
    <property type="component" value="Unassembled WGS sequence"/>
</dbReference>
<dbReference type="EMBL" id="JALJOT010000015">
    <property type="protein sequence ID" value="KAK9902861.1"/>
    <property type="molecule type" value="Genomic_DNA"/>
</dbReference>
<feature type="compositionally biased region" description="Basic and acidic residues" evidence="8">
    <location>
        <begin position="106"/>
        <end position="119"/>
    </location>
</feature>
<gene>
    <name evidence="10" type="ORF">WJX75_008902</name>
</gene>
<dbReference type="PIRSF" id="PIRSF000654">
    <property type="entry name" value="Integrin-linked_kinase"/>
    <property type="match status" value="1"/>
</dbReference>
<dbReference type="InterPro" id="IPR017441">
    <property type="entry name" value="Protein_kinase_ATP_BS"/>
</dbReference>
<evidence type="ECO:0000256" key="4">
    <source>
        <dbReference type="ARBA" id="ARBA00022777"/>
    </source>
</evidence>
<feature type="domain" description="Protein kinase" evidence="9">
    <location>
        <begin position="68"/>
        <end position="405"/>
    </location>
</feature>
<dbReference type="PROSITE" id="PS00107">
    <property type="entry name" value="PROTEIN_KINASE_ATP"/>
    <property type="match status" value="1"/>
</dbReference>
<dbReference type="PROSITE" id="PS00108">
    <property type="entry name" value="PROTEIN_KINASE_ST"/>
    <property type="match status" value="1"/>
</dbReference>
<evidence type="ECO:0000256" key="7">
    <source>
        <dbReference type="RuleBase" id="RU000304"/>
    </source>
</evidence>
<evidence type="ECO:0000259" key="9">
    <source>
        <dbReference type="PROSITE" id="PS50011"/>
    </source>
</evidence>
<name>A0ABR2YDA9_9CHLO</name>
<evidence type="ECO:0000256" key="1">
    <source>
        <dbReference type="ARBA" id="ARBA00022527"/>
    </source>
</evidence>
<dbReference type="Gene3D" id="3.30.200.20">
    <property type="entry name" value="Phosphorylase Kinase, domain 1"/>
    <property type="match status" value="1"/>
</dbReference>
<evidence type="ECO:0000256" key="3">
    <source>
        <dbReference type="ARBA" id="ARBA00022741"/>
    </source>
</evidence>
<dbReference type="InterPro" id="IPR001245">
    <property type="entry name" value="Ser-Thr/Tyr_kinase_cat_dom"/>
</dbReference>
<dbReference type="Gene3D" id="1.10.510.10">
    <property type="entry name" value="Transferase(Phosphotransferase) domain 1"/>
    <property type="match status" value="1"/>
</dbReference>
<comment type="similarity">
    <text evidence="7">Belongs to the protein kinase superfamily.</text>
</comment>
<dbReference type="SUPFAM" id="SSF56112">
    <property type="entry name" value="Protein kinase-like (PK-like)"/>
    <property type="match status" value="1"/>
</dbReference>
<keyword evidence="1 7" id="KW-0723">Serine/threonine-protein kinase</keyword>
<feature type="region of interest" description="Disordered" evidence="8">
    <location>
        <begin position="105"/>
        <end position="175"/>
    </location>
</feature>
<proteinExistence type="inferred from homology"/>
<dbReference type="InterPro" id="IPR008271">
    <property type="entry name" value="Ser/Thr_kinase_AS"/>
</dbReference>
<accession>A0ABR2YDA9</accession>
<feature type="binding site" evidence="6">
    <location>
        <position position="95"/>
    </location>
    <ligand>
        <name>ATP</name>
        <dbReference type="ChEBI" id="CHEBI:30616"/>
    </ligand>
</feature>
<comment type="caution">
    <text evidence="10">The sequence shown here is derived from an EMBL/GenBank/DDBJ whole genome shotgun (WGS) entry which is preliminary data.</text>
</comment>
<evidence type="ECO:0000256" key="5">
    <source>
        <dbReference type="ARBA" id="ARBA00022840"/>
    </source>
</evidence>
<dbReference type="PANTHER" id="PTHR44329">
    <property type="entry name" value="SERINE/THREONINE-PROTEIN KINASE TNNI3K-RELATED"/>
    <property type="match status" value="1"/>
</dbReference>